<dbReference type="PANTHER" id="PTHR12835">
    <property type="entry name" value="BIOTIN PROTEIN LIGASE"/>
    <property type="match status" value="1"/>
</dbReference>
<dbReference type="AlphaFoldDB" id="A0A941F2G2"/>
<dbReference type="GO" id="GO:0005737">
    <property type="term" value="C:cytoplasm"/>
    <property type="evidence" value="ECO:0007669"/>
    <property type="project" value="TreeGrafter"/>
</dbReference>
<reference evidence="3" key="1">
    <citation type="journal article" date="2018" name="Int. J. Syst. Evol. Microbiol.">
        <title>Carboxylicivirga sediminis sp. nov., isolated from coastal sediment.</title>
        <authorList>
            <person name="Wang F.Q."/>
            <person name="Ren L.H."/>
            <person name="Zou R.J."/>
            <person name="Sun Y.Z."/>
            <person name="Liu X.J."/>
            <person name="Jiang F."/>
            <person name="Liu L.J."/>
        </authorList>
    </citation>
    <scope>NUCLEOTIDE SEQUENCE</scope>
    <source>
        <strain evidence="3">JR1</strain>
    </source>
</reference>
<dbReference type="PANTHER" id="PTHR12835:SF5">
    <property type="entry name" value="BIOTIN--PROTEIN LIGASE"/>
    <property type="match status" value="1"/>
</dbReference>
<gene>
    <name evidence="3" type="ORF">KDU71_04070</name>
</gene>
<dbReference type="NCBIfam" id="TIGR00121">
    <property type="entry name" value="birA_ligase"/>
    <property type="match status" value="1"/>
</dbReference>
<dbReference type="GO" id="GO:0004077">
    <property type="term" value="F:biotin--[biotin carboxyl-carrier protein] ligase activity"/>
    <property type="evidence" value="ECO:0007669"/>
    <property type="project" value="UniProtKB-EC"/>
</dbReference>
<feature type="domain" description="BPL/LPL catalytic" evidence="2">
    <location>
        <begin position="4"/>
        <end position="184"/>
    </location>
</feature>
<proteinExistence type="predicted"/>
<protein>
    <submittedName>
        <fullName evidence="3">Biotin--[acetyl-CoA-carboxylase] ligase</fullName>
        <ecNumber evidence="3">6.3.4.15</ecNumber>
    </submittedName>
</protein>
<dbReference type="PROSITE" id="PS51733">
    <property type="entry name" value="BPL_LPL_CATALYTIC"/>
    <property type="match status" value="1"/>
</dbReference>
<sequence>MMTYSAPDFLVYPELGSTNTELKRLLNERKLAEHSVVITNHQTAGKGQVGNKWESEQNSNLTFSLLLKPTFLAPHLQFYISKAVSLALIDTIKQVSQQDATIKWPNDIYINDSKVAGILIENSILGSALDYCIVGIGLNVNQEAFISDAPNPISLKQLTGQHFELELLLELLLDNINERYHQLETHRMALINDDYLTNLYRKEGTYSYRDDKETFEAQIASVNEMGLLTLVDTNKQKREYAFKEVQFVI</sequence>
<comment type="caution">
    <text evidence="3">The sequence shown here is derived from an EMBL/GenBank/DDBJ whole genome shotgun (WGS) entry which is preliminary data.</text>
</comment>
<dbReference type="InterPro" id="IPR004143">
    <property type="entry name" value="BPL_LPL_catalytic"/>
</dbReference>
<dbReference type="EMBL" id="JAGTAR010000004">
    <property type="protein sequence ID" value="MBR8534724.1"/>
    <property type="molecule type" value="Genomic_DNA"/>
</dbReference>
<dbReference type="CDD" id="cd16442">
    <property type="entry name" value="BPL"/>
    <property type="match status" value="1"/>
</dbReference>
<name>A0A941F2G2_9BACT</name>
<evidence type="ECO:0000259" key="2">
    <source>
        <dbReference type="PROSITE" id="PS51733"/>
    </source>
</evidence>
<keyword evidence="1 3" id="KW-0436">Ligase</keyword>
<dbReference type="Pfam" id="PF03099">
    <property type="entry name" value="BPL_LplA_LipB"/>
    <property type="match status" value="1"/>
</dbReference>
<evidence type="ECO:0000256" key="1">
    <source>
        <dbReference type="ARBA" id="ARBA00022598"/>
    </source>
</evidence>
<keyword evidence="4" id="KW-1185">Reference proteome</keyword>
<dbReference type="Proteomes" id="UP000679220">
    <property type="component" value="Unassembled WGS sequence"/>
</dbReference>
<organism evidence="3 4">
    <name type="scientific">Carboxylicivirga sediminis</name>
    <dbReference type="NCBI Taxonomy" id="2006564"/>
    <lineage>
        <taxon>Bacteria</taxon>
        <taxon>Pseudomonadati</taxon>
        <taxon>Bacteroidota</taxon>
        <taxon>Bacteroidia</taxon>
        <taxon>Marinilabiliales</taxon>
        <taxon>Marinilabiliaceae</taxon>
        <taxon>Carboxylicivirga</taxon>
    </lineage>
</organism>
<dbReference type="RefSeq" id="WP_212188630.1">
    <property type="nucleotide sequence ID" value="NZ_JAGTAR010000004.1"/>
</dbReference>
<dbReference type="InterPro" id="IPR045864">
    <property type="entry name" value="aa-tRNA-synth_II/BPL/LPL"/>
</dbReference>
<reference evidence="3" key="2">
    <citation type="submission" date="2021-04" db="EMBL/GenBank/DDBJ databases">
        <authorList>
            <person name="Zhang T."/>
            <person name="Zhang Y."/>
            <person name="Lu D."/>
            <person name="Zuo D."/>
            <person name="Du Z."/>
        </authorList>
    </citation>
    <scope>NUCLEOTIDE SEQUENCE</scope>
    <source>
        <strain evidence="3">JR1</strain>
    </source>
</reference>
<dbReference type="Gene3D" id="3.30.930.10">
    <property type="entry name" value="Bira Bifunctional Protein, Domain 2"/>
    <property type="match status" value="1"/>
</dbReference>
<evidence type="ECO:0000313" key="4">
    <source>
        <dbReference type="Proteomes" id="UP000679220"/>
    </source>
</evidence>
<accession>A0A941F2G2</accession>
<dbReference type="EC" id="6.3.4.15" evidence="3"/>
<dbReference type="InterPro" id="IPR004408">
    <property type="entry name" value="Biotin_CoA_COase_ligase"/>
</dbReference>
<evidence type="ECO:0000313" key="3">
    <source>
        <dbReference type="EMBL" id="MBR8534724.1"/>
    </source>
</evidence>
<dbReference type="SUPFAM" id="SSF55681">
    <property type="entry name" value="Class II aaRS and biotin synthetases"/>
    <property type="match status" value="1"/>
</dbReference>